<accession>A0A1B1YAP0</accession>
<organism evidence="1 2">
    <name type="scientific">Thermoclostridium stercorarium subsp. thermolacticum DSM 2910</name>
    <dbReference type="NCBI Taxonomy" id="1121336"/>
    <lineage>
        <taxon>Bacteria</taxon>
        <taxon>Bacillati</taxon>
        <taxon>Bacillota</taxon>
        <taxon>Clostridia</taxon>
        <taxon>Eubacteriales</taxon>
        <taxon>Oscillospiraceae</taxon>
        <taxon>Thermoclostridium</taxon>
    </lineage>
</organism>
<dbReference type="EMBL" id="CP014672">
    <property type="protein sequence ID" value="ANW97837.1"/>
    <property type="molecule type" value="Genomic_DNA"/>
</dbReference>
<dbReference type="RefSeq" id="WP_015358038.1">
    <property type="nucleotide sequence ID" value="NZ_CP014672.1"/>
</dbReference>
<name>A0A1B1YAP0_THEST</name>
<sequence length="402" mass="46187">MNVKLKFKSPFIVGGIKRVSNYIETLDYIPGNVVRAAFARYILNNCPCFDRDEVVEIDGEKHRNWVYYRNRPECQKCRLKNLCLKFDDIKFSFFYPEGTDIIPLTTMRCKMRPEHRLIDLLTEKRECPDCIKAGNSDTRVEAVSGYIKDGKDYKVSKTLFTRTAIDKYTGAAKEGMLYSIEAVTATDGENNIVYWGLIKGITDEDISAIDELRVGKYTSVGFGRCSIIAAEDGDDRCAPTLQAVENKEEITKKMKLFSERYRANNKITDDYKYFAVKFVADAKLGFKSHGGNEFEKYKNNGELKDIWFNALRAYKTDNSAYEIDKVYAEVFNFRGYDTSKVGDIREEPVHMVQKGSVIVFKTLKPFNEIFDDFVSMDGFGLDTENGFGWFEFHFGLEVQVND</sequence>
<dbReference type="AlphaFoldDB" id="A0A1B1YAP0"/>
<protein>
    <submittedName>
        <fullName evidence="1">Uncharacterized protein</fullName>
    </submittedName>
</protein>
<evidence type="ECO:0000313" key="2">
    <source>
        <dbReference type="Proteomes" id="UP000092971"/>
    </source>
</evidence>
<dbReference type="OrthoDB" id="1730014at2"/>
<dbReference type="Proteomes" id="UP000092971">
    <property type="component" value="Chromosome"/>
</dbReference>
<evidence type="ECO:0000313" key="1">
    <source>
        <dbReference type="EMBL" id="ANW97837.1"/>
    </source>
</evidence>
<gene>
    <name evidence="1" type="ORF">CSTERTH_01690</name>
</gene>
<proteinExistence type="predicted"/>
<reference evidence="1 2" key="1">
    <citation type="submission" date="2016-02" db="EMBL/GenBank/DDBJ databases">
        <title>Comparison of Clostridium stercorarium subspecies using comparative genomics and transcriptomics.</title>
        <authorList>
            <person name="Schellenberg J."/>
            <person name="Thallinger G."/>
            <person name="Levin D.B."/>
            <person name="Zhang X."/>
            <person name="Alvare G."/>
            <person name="Fristensky B."/>
            <person name="Sparling R."/>
        </authorList>
    </citation>
    <scope>NUCLEOTIDE SEQUENCE [LARGE SCALE GENOMIC DNA]</scope>
    <source>
        <strain evidence="1 2">DSM 2910</strain>
    </source>
</reference>